<dbReference type="eggNOG" id="COG0456">
    <property type="taxonomic scope" value="Bacteria"/>
</dbReference>
<name>E1QFU1_DESB2</name>
<dbReference type="STRING" id="644282.Deba_1183"/>
<accession>E1QFU1</accession>
<sequence length="209" mass="23705">MDQGQIIDTPFGQVSLRLLDAPEQLEGLSLDEGFGQFERYRSFFPDMASLQRQLARPGALLAVALLGRAIVAYALLRPAMADERWTQLADPPMMELIVEAARNRRGGGLMKPLVAMVVQRPENDERIVYLVAYCWTWDLDDTGKTMAQYRQTLKSLVEGLGLREYPTNEPNVALRPENLFMARLGAKIEADRACKRRFSNLLFGIQEDW</sequence>
<gene>
    <name evidence="1" type="ordered locus">Deba_1183</name>
</gene>
<proteinExistence type="predicted"/>
<evidence type="ECO:0008006" key="3">
    <source>
        <dbReference type="Google" id="ProtNLM"/>
    </source>
</evidence>
<dbReference type="Gene3D" id="3.40.630.30">
    <property type="match status" value="1"/>
</dbReference>
<dbReference type="AlphaFoldDB" id="E1QFU1"/>
<dbReference type="RefSeq" id="WP_013258005.1">
    <property type="nucleotide sequence ID" value="NC_014365.1"/>
</dbReference>
<evidence type="ECO:0000313" key="2">
    <source>
        <dbReference type="Proteomes" id="UP000009047"/>
    </source>
</evidence>
<dbReference type="OrthoDB" id="5416633at2"/>
<dbReference type="HOGENOM" id="CLU_113703_0_0_7"/>
<protein>
    <recommendedName>
        <fullName evidence="3">N-acetyltransferase domain-containing protein</fullName>
    </recommendedName>
</protein>
<reference evidence="1 2" key="1">
    <citation type="journal article" date="2010" name="Stand. Genomic Sci.">
        <title>Complete genome sequence of Desulfarculus baarsii type strain (2st14).</title>
        <authorList>
            <person name="Sun H."/>
            <person name="Spring S."/>
            <person name="Lapidus A."/>
            <person name="Davenport K."/>
            <person name="Del Rio T.G."/>
            <person name="Tice H."/>
            <person name="Nolan M."/>
            <person name="Copeland A."/>
            <person name="Cheng J.F."/>
            <person name="Lucas S."/>
            <person name="Tapia R."/>
            <person name="Goodwin L."/>
            <person name="Pitluck S."/>
            <person name="Ivanova N."/>
            <person name="Pagani I."/>
            <person name="Mavromatis K."/>
            <person name="Ovchinnikova G."/>
            <person name="Pati A."/>
            <person name="Chen A."/>
            <person name="Palaniappan K."/>
            <person name="Hauser L."/>
            <person name="Chang Y.J."/>
            <person name="Jeffries C.D."/>
            <person name="Detter J.C."/>
            <person name="Han C."/>
            <person name="Rohde M."/>
            <person name="Brambilla E."/>
            <person name="Goker M."/>
            <person name="Woyke T."/>
            <person name="Bristow J."/>
            <person name="Eisen J.A."/>
            <person name="Markowitz V."/>
            <person name="Hugenholtz P."/>
            <person name="Kyrpides N.C."/>
            <person name="Klenk H.P."/>
            <person name="Land M."/>
        </authorList>
    </citation>
    <scope>NUCLEOTIDE SEQUENCE [LARGE SCALE GENOMIC DNA]</scope>
    <source>
        <strain evidence="2">ATCC 33931 / DSM 2075 / LMG 7858 / VKM B-1802 / 2st14</strain>
    </source>
</reference>
<dbReference type="KEGG" id="dbr:Deba_1183"/>
<dbReference type="EMBL" id="CP002085">
    <property type="protein sequence ID" value="ADK84551.1"/>
    <property type="molecule type" value="Genomic_DNA"/>
</dbReference>
<organism evidence="1 2">
    <name type="scientific">Desulfarculus baarsii (strain ATCC 33931 / DSM 2075 / LMG 7858 / VKM B-1802 / 2st14)</name>
    <dbReference type="NCBI Taxonomy" id="644282"/>
    <lineage>
        <taxon>Bacteria</taxon>
        <taxon>Pseudomonadati</taxon>
        <taxon>Thermodesulfobacteriota</taxon>
        <taxon>Desulfarculia</taxon>
        <taxon>Desulfarculales</taxon>
        <taxon>Desulfarculaceae</taxon>
        <taxon>Desulfarculus</taxon>
    </lineage>
</organism>
<dbReference type="Proteomes" id="UP000009047">
    <property type="component" value="Chromosome"/>
</dbReference>
<keyword evidence="2" id="KW-1185">Reference proteome</keyword>
<evidence type="ECO:0000313" key="1">
    <source>
        <dbReference type="EMBL" id="ADK84551.1"/>
    </source>
</evidence>